<dbReference type="AlphaFoldDB" id="A0A650CPW5"/>
<dbReference type="GO" id="GO:0005886">
    <property type="term" value="C:plasma membrane"/>
    <property type="evidence" value="ECO:0007669"/>
    <property type="project" value="TreeGrafter"/>
</dbReference>
<dbReference type="InterPro" id="IPR009051">
    <property type="entry name" value="Helical_ferredxn"/>
</dbReference>
<dbReference type="InterPro" id="IPR017896">
    <property type="entry name" value="4Fe4S_Fe-S-bd"/>
</dbReference>
<comment type="similarity">
    <text evidence="1">Belongs to the HdrC family.</text>
</comment>
<keyword evidence="3" id="KW-0479">Metal-binding</keyword>
<keyword evidence="2" id="KW-0004">4Fe-4S</keyword>
<keyword evidence="9" id="KW-1185">Reference proteome</keyword>
<keyword evidence="4" id="KW-0560">Oxidoreductase</keyword>
<dbReference type="SUPFAM" id="SSF56176">
    <property type="entry name" value="FAD-binding/transporter-associated domain-like"/>
    <property type="match status" value="1"/>
</dbReference>
<dbReference type="GO" id="GO:0046872">
    <property type="term" value="F:metal ion binding"/>
    <property type="evidence" value="ECO:0007669"/>
    <property type="project" value="UniProtKB-KW"/>
</dbReference>
<dbReference type="InterPro" id="IPR051460">
    <property type="entry name" value="HdrC_iron-sulfur_subunit"/>
</dbReference>
<protein>
    <submittedName>
        <fullName evidence="8">4Fe-4S dicluster domain-containing protein</fullName>
    </submittedName>
</protein>
<dbReference type="Gene3D" id="1.10.1060.10">
    <property type="entry name" value="Alpha-helical ferredoxin"/>
    <property type="match status" value="1"/>
</dbReference>
<dbReference type="Pfam" id="PF01565">
    <property type="entry name" value="FAD_binding_4"/>
    <property type="match status" value="1"/>
</dbReference>
<sequence length="765" mass="86362">MTITDASLFSRALTTIDIKKIEKYLDKTEQVIYVGKATSVSGDLIRYARAKYVRSPNLLGNGNKIEESKEQNGSSVYKYYNVAPGLTFEELLTELKPSGYVPVLSPFYLKGTVGGFISTNGSGFGSYKFGFVRGKKEVYKLVGSTVATIMTAKYPEVIEVDAETEYAWSAVIVDGKERYYLPSFYAKFLGISSGGKVDSYTLLSDFNSQIIRSFKRDYFPLILIYPPASRNKIPSIPNYEEVLTYIISYNSPEKYYVTIGNAKFDNLEEISEFLLKNKDVKPFPSPREYTELELSILREVRKKVKTPKQYTKISKLYVDSLKCINCGLCLDACLAYKITGNPVFSPMGRIGRLIFEETSFETCFGCTKDEEVCPVNIPISELMTEGINKVSLTTKPPIEISDVTADIRALEKKLNEKYRNRPLFLLFVGCAAKYDPIGLRGFLQFLLDNGDKLPAQFSPRVRLISGRCCGFDDYLAGDEEGARKKVMSIIEEKNNSGAINVYFMCPEGLYVYNKFSDQKGILAYEVIKDKVQGKIHTGCWAKKLGIKGDDDECAGLTFTTYQGFPFPYNKKQVATICPFSTWKFGTLSVYGQLYKENVIQQTEVAENAADAEKEILDLALISIKDALIQSVDEIAEKVGLWSLGGEQYFITITFPILSKHFSDTYKTNLKASDKKDLIVKYLQSIINDPIMLESKLTLVVDYLKSQNYEDEVSDVQSKIVTSPRLEYSMVDIAKSEEMKKALREIIRRAISPRTIERIFKDIIYS</sequence>
<dbReference type="GO" id="GO:0050660">
    <property type="term" value="F:flavin adenine dinucleotide binding"/>
    <property type="evidence" value="ECO:0007669"/>
    <property type="project" value="InterPro"/>
</dbReference>
<accession>A0A650CPW5</accession>
<dbReference type="KEGG" id="sazo:D1868_07815"/>
<gene>
    <name evidence="8" type="ORF">D1868_07815</name>
</gene>
<dbReference type="EMBL" id="CP045483">
    <property type="protein sequence ID" value="QGR19894.1"/>
    <property type="molecule type" value="Genomic_DNA"/>
</dbReference>
<dbReference type="InterPro" id="IPR006094">
    <property type="entry name" value="Oxid_FAD_bind_N"/>
</dbReference>
<feature type="domain" description="4Fe-4S ferredoxin-type" evidence="7">
    <location>
        <begin position="314"/>
        <end position="343"/>
    </location>
</feature>
<name>A0A650CPW5_9CREN</name>
<dbReference type="OrthoDB" id="23478at2157"/>
<evidence type="ECO:0000256" key="4">
    <source>
        <dbReference type="ARBA" id="ARBA00023002"/>
    </source>
</evidence>
<dbReference type="PANTHER" id="PTHR43255:SF1">
    <property type="entry name" value="IRON-SULFUR-BINDING OXIDOREDUCTASE FADF-RELATED"/>
    <property type="match status" value="1"/>
</dbReference>
<evidence type="ECO:0000256" key="5">
    <source>
        <dbReference type="ARBA" id="ARBA00023004"/>
    </source>
</evidence>
<dbReference type="PROSITE" id="PS51379">
    <property type="entry name" value="4FE4S_FER_2"/>
    <property type="match status" value="1"/>
</dbReference>
<evidence type="ECO:0000256" key="1">
    <source>
        <dbReference type="ARBA" id="ARBA00007097"/>
    </source>
</evidence>
<evidence type="ECO:0000313" key="9">
    <source>
        <dbReference type="Proteomes" id="UP000423396"/>
    </source>
</evidence>
<reference evidence="8 9" key="1">
    <citation type="submission" date="2019-10" db="EMBL/GenBank/DDBJ databases">
        <title>Genome Sequences from Six Type Strain Members of the Archaeal Family Sulfolobaceae: Acidianus ambivalens, Acidianus infernus, Metallosphaera prunae, Stygiolobus azoricus, Sulfolobus metallicus, and Sulfurisphaera ohwakuensis.</title>
        <authorList>
            <person name="Counts J.A."/>
            <person name="Kelly R.M."/>
        </authorList>
    </citation>
    <scope>NUCLEOTIDE SEQUENCE [LARGE SCALE GENOMIC DNA]</scope>
    <source>
        <strain evidence="8 9">FC6</strain>
    </source>
</reference>
<dbReference type="GO" id="GO:0016491">
    <property type="term" value="F:oxidoreductase activity"/>
    <property type="evidence" value="ECO:0007669"/>
    <property type="project" value="UniProtKB-KW"/>
</dbReference>
<proteinExistence type="inferred from homology"/>
<dbReference type="InterPro" id="IPR016169">
    <property type="entry name" value="FAD-bd_PCMH_sub2"/>
</dbReference>
<dbReference type="RefSeq" id="WP_156007136.1">
    <property type="nucleotide sequence ID" value="NZ_CP045483.1"/>
</dbReference>
<keyword evidence="5" id="KW-0408">Iron</keyword>
<evidence type="ECO:0000256" key="3">
    <source>
        <dbReference type="ARBA" id="ARBA00022723"/>
    </source>
</evidence>
<keyword evidence="6" id="KW-0411">Iron-sulfur</keyword>
<dbReference type="InterPro" id="IPR036318">
    <property type="entry name" value="FAD-bd_PCMH-like_sf"/>
</dbReference>
<evidence type="ECO:0000256" key="2">
    <source>
        <dbReference type="ARBA" id="ARBA00022485"/>
    </source>
</evidence>
<organism evidence="8 9">
    <name type="scientific">Stygiolobus azoricus</name>
    <dbReference type="NCBI Taxonomy" id="41675"/>
    <lineage>
        <taxon>Archaea</taxon>
        <taxon>Thermoproteota</taxon>
        <taxon>Thermoprotei</taxon>
        <taxon>Sulfolobales</taxon>
        <taxon>Sulfolobaceae</taxon>
        <taxon>Stygiolobus</taxon>
    </lineage>
</organism>
<evidence type="ECO:0000256" key="6">
    <source>
        <dbReference type="ARBA" id="ARBA00023014"/>
    </source>
</evidence>
<evidence type="ECO:0000313" key="8">
    <source>
        <dbReference type="EMBL" id="QGR19894.1"/>
    </source>
</evidence>
<dbReference type="GO" id="GO:0051539">
    <property type="term" value="F:4 iron, 4 sulfur cluster binding"/>
    <property type="evidence" value="ECO:0007669"/>
    <property type="project" value="UniProtKB-KW"/>
</dbReference>
<dbReference type="Pfam" id="PF13183">
    <property type="entry name" value="Fer4_8"/>
    <property type="match status" value="1"/>
</dbReference>
<evidence type="ECO:0000259" key="7">
    <source>
        <dbReference type="PROSITE" id="PS51379"/>
    </source>
</evidence>
<dbReference type="SUPFAM" id="SSF46548">
    <property type="entry name" value="alpha-helical ferredoxin"/>
    <property type="match status" value="1"/>
</dbReference>
<dbReference type="Proteomes" id="UP000423396">
    <property type="component" value="Chromosome"/>
</dbReference>
<dbReference type="PANTHER" id="PTHR43255">
    <property type="entry name" value="IRON-SULFUR-BINDING OXIDOREDUCTASE FADF-RELATED-RELATED"/>
    <property type="match status" value="1"/>
</dbReference>
<dbReference type="Gene3D" id="3.30.465.10">
    <property type="match status" value="1"/>
</dbReference>
<dbReference type="GeneID" id="42798968"/>